<evidence type="ECO:0000313" key="2">
    <source>
        <dbReference type="Proteomes" id="UP001497535"/>
    </source>
</evidence>
<proteinExistence type="predicted"/>
<dbReference type="EMBL" id="CAVMJV010000053">
    <property type="protein sequence ID" value="CAK5084376.1"/>
    <property type="molecule type" value="Genomic_DNA"/>
</dbReference>
<gene>
    <name evidence="1" type="ORF">MENTE1834_LOCUS31768</name>
</gene>
<accession>A0ACB1A1N5</accession>
<keyword evidence="2" id="KW-1185">Reference proteome</keyword>
<dbReference type="Proteomes" id="UP001497535">
    <property type="component" value="Unassembled WGS sequence"/>
</dbReference>
<name>A0ACB1A1N5_MELEN</name>
<reference evidence="1" key="1">
    <citation type="submission" date="2023-11" db="EMBL/GenBank/DDBJ databases">
        <authorList>
            <person name="Poullet M."/>
        </authorList>
    </citation>
    <scope>NUCLEOTIDE SEQUENCE</scope>
    <source>
        <strain evidence="1">E1834</strain>
    </source>
</reference>
<comment type="caution">
    <text evidence="1">The sequence shown here is derived from an EMBL/GenBank/DDBJ whole genome shotgun (WGS) entry which is preliminary data.</text>
</comment>
<sequence>MFYGVFTRDGFFSASVFPLLPSFFGSSVFRFFMFFRLLLFKIQNYSSLVHP</sequence>
<protein>
    <submittedName>
        <fullName evidence="1">Uncharacterized protein</fullName>
    </submittedName>
</protein>
<organism evidence="1 2">
    <name type="scientific">Meloidogyne enterolobii</name>
    <name type="common">Root-knot nematode worm</name>
    <name type="synonym">Meloidogyne mayaguensis</name>
    <dbReference type="NCBI Taxonomy" id="390850"/>
    <lineage>
        <taxon>Eukaryota</taxon>
        <taxon>Metazoa</taxon>
        <taxon>Ecdysozoa</taxon>
        <taxon>Nematoda</taxon>
        <taxon>Chromadorea</taxon>
        <taxon>Rhabditida</taxon>
        <taxon>Tylenchina</taxon>
        <taxon>Tylenchomorpha</taxon>
        <taxon>Tylenchoidea</taxon>
        <taxon>Meloidogynidae</taxon>
        <taxon>Meloidogyninae</taxon>
        <taxon>Meloidogyne</taxon>
    </lineage>
</organism>
<evidence type="ECO:0000313" key="1">
    <source>
        <dbReference type="EMBL" id="CAK5084376.1"/>
    </source>
</evidence>